<evidence type="ECO:0000313" key="1">
    <source>
        <dbReference type="EMBL" id="NYV27981.1"/>
    </source>
</evidence>
<reference evidence="1 2" key="1">
    <citation type="submission" date="2020-05" db="EMBL/GenBank/DDBJ databases">
        <title>Streptobacillus felis strain LHL191014123.</title>
        <authorList>
            <person name="Fawzy A."/>
            <person name="Rau J."/>
            <person name="Risse K."/>
            <person name="Schauerte N."/>
            <person name="Geiger C."/>
            <person name="Blom J."/>
            <person name="Imirzalioglu C."/>
            <person name="Falgenhauer J."/>
            <person name="Bach A."/>
            <person name="Herden C."/>
            <person name="Eisenberg T."/>
        </authorList>
    </citation>
    <scope>NUCLEOTIDE SEQUENCE [LARGE SCALE GENOMIC DNA]</scope>
    <source>
        <strain evidence="1 2">LHL191014123</strain>
    </source>
</reference>
<organism evidence="1 2">
    <name type="scientific">Streptobacillus felis</name>
    <dbReference type="NCBI Taxonomy" id="1384509"/>
    <lineage>
        <taxon>Bacteria</taxon>
        <taxon>Fusobacteriati</taxon>
        <taxon>Fusobacteriota</taxon>
        <taxon>Fusobacteriia</taxon>
        <taxon>Fusobacteriales</taxon>
        <taxon>Leptotrichiaceae</taxon>
        <taxon>Streptobacillus</taxon>
    </lineage>
</organism>
<evidence type="ECO:0000313" key="2">
    <source>
        <dbReference type="Proteomes" id="UP000526184"/>
    </source>
</evidence>
<keyword evidence="2" id="KW-1185">Reference proteome</keyword>
<dbReference type="AlphaFoldDB" id="A0A7Z0T773"/>
<dbReference type="Gene3D" id="2.40.128.20">
    <property type="match status" value="1"/>
</dbReference>
<dbReference type="EMBL" id="JABMKT010000017">
    <property type="protein sequence ID" value="NYV27981.1"/>
    <property type="molecule type" value="Genomic_DNA"/>
</dbReference>
<protein>
    <submittedName>
        <fullName evidence="1">DUF1934 family protein</fullName>
    </submittedName>
</protein>
<dbReference type="Proteomes" id="UP000526184">
    <property type="component" value="Unassembled WGS sequence"/>
</dbReference>
<dbReference type="InterPro" id="IPR012674">
    <property type="entry name" value="Calycin"/>
</dbReference>
<accession>A0A7Z0T773</accession>
<dbReference type="OrthoDB" id="95488at2"/>
<comment type="caution">
    <text evidence="1">The sequence shown here is derived from an EMBL/GenBank/DDBJ whole genome shotgun (WGS) entry which is preliminary data.</text>
</comment>
<dbReference type="RefSeq" id="WP_067320957.1">
    <property type="nucleotide sequence ID" value="NZ_JABMKT010000017.1"/>
</dbReference>
<gene>
    <name evidence="1" type="ORF">HP397_04015</name>
</gene>
<name>A0A7Z0T773_9FUSO</name>
<proteinExistence type="predicted"/>
<dbReference type="SUPFAM" id="SSF50814">
    <property type="entry name" value="Lipocalins"/>
    <property type="match status" value="1"/>
</dbReference>
<sequence>MYIEIKDNFTNEISRISNINFKYINNELSYIYNLEEYIWKFEDDKITLEKKGQIKYVQKYIQGRLTNSIIKMDGLEMRIYILTKLIHRADNEIKIIYNIYSDKDVENLISSFEVKINL</sequence>